<keyword evidence="3" id="KW-1185">Reference proteome</keyword>
<protein>
    <recommendedName>
        <fullName evidence="1">Sulfotransferase domain-containing protein</fullName>
    </recommendedName>
</protein>
<accession>T1GYT7</accession>
<dbReference type="HOGENOM" id="CLU_2874310_0_0_1"/>
<dbReference type="InterPro" id="IPR027417">
    <property type="entry name" value="P-loop_NTPase"/>
</dbReference>
<evidence type="ECO:0000313" key="3">
    <source>
        <dbReference type="Proteomes" id="UP000015102"/>
    </source>
</evidence>
<evidence type="ECO:0000313" key="2">
    <source>
        <dbReference type="EnsemblMetazoa" id="MESCA009024-PA"/>
    </source>
</evidence>
<sequence>MNYNIEILSINGRKCCLTNHYKEYMRSDLKFPVLEDDLWIVTFPKCGSTWMVEVAWLVQNNFDM</sequence>
<evidence type="ECO:0000259" key="1">
    <source>
        <dbReference type="Pfam" id="PF00685"/>
    </source>
</evidence>
<dbReference type="Pfam" id="PF00685">
    <property type="entry name" value="Sulfotransfer_1"/>
    <property type="match status" value="1"/>
</dbReference>
<proteinExistence type="predicted"/>
<dbReference type="STRING" id="36166.T1GYT7"/>
<dbReference type="AlphaFoldDB" id="T1GYT7"/>
<feature type="domain" description="Sulfotransferase" evidence="1">
    <location>
        <begin position="36"/>
        <end position="63"/>
    </location>
</feature>
<dbReference type="Proteomes" id="UP000015102">
    <property type="component" value="Unassembled WGS sequence"/>
</dbReference>
<name>T1GYT7_MEGSC</name>
<dbReference type="EnsemblMetazoa" id="MESCA009024-RA">
    <property type="protein sequence ID" value="MESCA009024-PA"/>
    <property type="gene ID" value="MESCA009024"/>
</dbReference>
<dbReference type="GO" id="GO:0008146">
    <property type="term" value="F:sulfotransferase activity"/>
    <property type="evidence" value="ECO:0007669"/>
    <property type="project" value="InterPro"/>
</dbReference>
<dbReference type="InterPro" id="IPR000863">
    <property type="entry name" value="Sulfotransferase_dom"/>
</dbReference>
<reference evidence="3" key="1">
    <citation type="submission" date="2013-02" db="EMBL/GenBank/DDBJ databases">
        <authorList>
            <person name="Hughes D."/>
        </authorList>
    </citation>
    <scope>NUCLEOTIDE SEQUENCE</scope>
    <source>
        <strain>Durham</strain>
        <strain evidence="3">NC isolate 2 -- Noor lab</strain>
    </source>
</reference>
<dbReference type="SUPFAM" id="SSF52540">
    <property type="entry name" value="P-loop containing nucleoside triphosphate hydrolases"/>
    <property type="match status" value="1"/>
</dbReference>
<reference evidence="2" key="2">
    <citation type="submission" date="2015-06" db="UniProtKB">
        <authorList>
            <consortium name="EnsemblMetazoa"/>
        </authorList>
    </citation>
    <scope>IDENTIFICATION</scope>
</reference>
<dbReference type="EMBL" id="CAQQ02084602">
    <property type="status" value="NOT_ANNOTATED_CDS"/>
    <property type="molecule type" value="Genomic_DNA"/>
</dbReference>
<dbReference type="Gene3D" id="3.40.50.300">
    <property type="entry name" value="P-loop containing nucleotide triphosphate hydrolases"/>
    <property type="match status" value="1"/>
</dbReference>
<organism evidence="2 3">
    <name type="scientific">Megaselia scalaris</name>
    <name type="common">Humpbacked fly</name>
    <name type="synonym">Phora scalaris</name>
    <dbReference type="NCBI Taxonomy" id="36166"/>
    <lineage>
        <taxon>Eukaryota</taxon>
        <taxon>Metazoa</taxon>
        <taxon>Ecdysozoa</taxon>
        <taxon>Arthropoda</taxon>
        <taxon>Hexapoda</taxon>
        <taxon>Insecta</taxon>
        <taxon>Pterygota</taxon>
        <taxon>Neoptera</taxon>
        <taxon>Endopterygota</taxon>
        <taxon>Diptera</taxon>
        <taxon>Brachycera</taxon>
        <taxon>Muscomorpha</taxon>
        <taxon>Platypezoidea</taxon>
        <taxon>Phoridae</taxon>
        <taxon>Megaseliini</taxon>
        <taxon>Megaselia</taxon>
    </lineage>
</organism>